<keyword evidence="1" id="KW-0732">Signal</keyword>
<keyword evidence="3" id="KW-1185">Reference proteome</keyword>
<evidence type="ECO:0000313" key="2">
    <source>
        <dbReference type="EMBL" id="PIK55756.1"/>
    </source>
</evidence>
<dbReference type="EMBL" id="MRZV01000201">
    <property type="protein sequence ID" value="PIK55756.1"/>
    <property type="molecule type" value="Genomic_DNA"/>
</dbReference>
<dbReference type="PANTHER" id="PTHR10697:SF1">
    <property type="entry name" value="MAMMALIAN EPENDYMIN-RELATED PROTEIN 1"/>
    <property type="match status" value="1"/>
</dbReference>
<feature type="signal peptide" evidence="1">
    <location>
        <begin position="1"/>
        <end position="23"/>
    </location>
</feature>
<protein>
    <submittedName>
        <fullName evidence="2">Putative development-specific protein LVN1.2</fullName>
    </submittedName>
</protein>
<organism evidence="2 3">
    <name type="scientific">Stichopus japonicus</name>
    <name type="common">Sea cucumber</name>
    <dbReference type="NCBI Taxonomy" id="307972"/>
    <lineage>
        <taxon>Eukaryota</taxon>
        <taxon>Metazoa</taxon>
        <taxon>Echinodermata</taxon>
        <taxon>Eleutherozoa</taxon>
        <taxon>Echinozoa</taxon>
        <taxon>Holothuroidea</taxon>
        <taxon>Aspidochirotacea</taxon>
        <taxon>Aspidochirotida</taxon>
        <taxon>Stichopodidae</taxon>
        <taxon>Apostichopus</taxon>
    </lineage>
</organism>
<comment type="caution">
    <text evidence="2">The sequence shown here is derived from an EMBL/GenBank/DDBJ whole genome shotgun (WGS) entry which is preliminary data.</text>
</comment>
<evidence type="ECO:0000313" key="3">
    <source>
        <dbReference type="Proteomes" id="UP000230750"/>
    </source>
</evidence>
<dbReference type="Proteomes" id="UP000230750">
    <property type="component" value="Unassembled WGS sequence"/>
</dbReference>
<dbReference type="AlphaFoldDB" id="A0A2G8L669"/>
<name>A0A2G8L669_STIJA</name>
<accession>A0A2G8L669</accession>
<dbReference type="GO" id="GO:0005509">
    <property type="term" value="F:calcium ion binding"/>
    <property type="evidence" value="ECO:0007669"/>
    <property type="project" value="InterPro"/>
</dbReference>
<gene>
    <name evidence="2" type="ORF">BSL78_07316</name>
</gene>
<dbReference type="PANTHER" id="PTHR10697">
    <property type="entry name" value="MAMMALIAN EPENDYMIN-RELATED PROTEIN 1"/>
    <property type="match status" value="1"/>
</dbReference>
<reference evidence="2 3" key="1">
    <citation type="journal article" date="2017" name="PLoS Biol.">
        <title>The sea cucumber genome provides insights into morphological evolution and visceral regeneration.</title>
        <authorList>
            <person name="Zhang X."/>
            <person name="Sun L."/>
            <person name="Yuan J."/>
            <person name="Sun Y."/>
            <person name="Gao Y."/>
            <person name="Zhang L."/>
            <person name="Li S."/>
            <person name="Dai H."/>
            <person name="Hamel J.F."/>
            <person name="Liu C."/>
            <person name="Yu Y."/>
            <person name="Liu S."/>
            <person name="Lin W."/>
            <person name="Guo K."/>
            <person name="Jin S."/>
            <person name="Xu P."/>
            <person name="Storey K.B."/>
            <person name="Huan P."/>
            <person name="Zhang T."/>
            <person name="Zhou Y."/>
            <person name="Zhang J."/>
            <person name="Lin C."/>
            <person name="Li X."/>
            <person name="Xing L."/>
            <person name="Huo D."/>
            <person name="Sun M."/>
            <person name="Wang L."/>
            <person name="Mercier A."/>
            <person name="Li F."/>
            <person name="Yang H."/>
            <person name="Xiang J."/>
        </authorList>
    </citation>
    <scope>NUCLEOTIDE SEQUENCE [LARGE SCALE GENOMIC DNA]</scope>
    <source>
        <strain evidence="2">Shaxun</strain>
        <tissue evidence="2">Muscle</tissue>
    </source>
</reference>
<evidence type="ECO:0000256" key="1">
    <source>
        <dbReference type="SAM" id="SignalP"/>
    </source>
</evidence>
<proteinExistence type="predicted"/>
<dbReference type="InterPro" id="IPR001299">
    <property type="entry name" value="Ependymin"/>
</dbReference>
<sequence length="220" mass="24766">MISQSMKCFLTIVLLYMGQAAYATKATPDRCCIQAEQFQASFGVLRTYHQYEEGLFTCAFDFKSNQFGCDVDYGSHRYKTYLLVDKDVEYIVEEDSTCYKHGADPAPLRCVPDTLNYVTSFALGNQALLVDSWKLNSDGGYVTTGRKDCTPVSVTSIIKDFQEGFSTIIVTVMNFTDSVSDPDYWFVPPASCSNATQQVPKPFLKRLNVLKRLRAATFFL</sequence>
<dbReference type="GO" id="GO:0005576">
    <property type="term" value="C:extracellular region"/>
    <property type="evidence" value="ECO:0007669"/>
    <property type="project" value="InterPro"/>
</dbReference>
<dbReference type="GO" id="GO:0007160">
    <property type="term" value="P:cell-matrix adhesion"/>
    <property type="evidence" value="ECO:0007669"/>
    <property type="project" value="InterPro"/>
</dbReference>
<feature type="chain" id="PRO_5013694768" evidence="1">
    <location>
        <begin position="24"/>
        <end position="220"/>
    </location>
</feature>
<dbReference type="GO" id="GO:0005764">
    <property type="term" value="C:lysosome"/>
    <property type="evidence" value="ECO:0007669"/>
    <property type="project" value="TreeGrafter"/>
</dbReference>